<sequence length="73" mass="7808">MEVRTVIYWNPETNVTQYEKPAALPPPLPPGPPPATSTPKLNLTSRQSNAAREHPKPAKSANDAISAATKGSF</sequence>
<evidence type="ECO:0008006" key="3">
    <source>
        <dbReference type="Google" id="ProtNLM"/>
    </source>
</evidence>
<dbReference type="AlphaFoldDB" id="A0AAW2KPF4"/>
<comment type="caution">
    <text evidence="2">The sequence shown here is derived from an EMBL/GenBank/DDBJ whole genome shotgun (WGS) entry which is preliminary data.</text>
</comment>
<evidence type="ECO:0000256" key="1">
    <source>
        <dbReference type="SAM" id="MobiDB-lite"/>
    </source>
</evidence>
<reference evidence="2" key="1">
    <citation type="submission" date="2020-06" db="EMBL/GenBank/DDBJ databases">
        <authorList>
            <person name="Li T."/>
            <person name="Hu X."/>
            <person name="Zhang T."/>
            <person name="Song X."/>
            <person name="Zhang H."/>
            <person name="Dai N."/>
            <person name="Sheng W."/>
            <person name="Hou X."/>
            <person name="Wei L."/>
        </authorList>
    </citation>
    <scope>NUCLEOTIDE SEQUENCE</scope>
    <source>
        <strain evidence="2">G01</strain>
        <tissue evidence="2">Leaf</tissue>
    </source>
</reference>
<feature type="region of interest" description="Disordered" evidence="1">
    <location>
        <begin position="19"/>
        <end position="73"/>
    </location>
</feature>
<protein>
    <recommendedName>
        <fullName evidence="3">WW domain-containing protein</fullName>
    </recommendedName>
</protein>
<evidence type="ECO:0000313" key="2">
    <source>
        <dbReference type="EMBL" id="KAL0308076.1"/>
    </source>
</evidence>
<gene>
    <name evidence="2" type="ORF">Sangu_2997300</name>
</gene>
<proteinExistence type="predicted"/>
<reference evidence="2" key="2">
    <citation type="journal article" date="2024" name="Plant">
        <title>Genomic evolution and insights into agronomic trait innovations of Sesamum species.</title>
        <authorList>
            <person name="Miao H."/>
            <person name="Wang L."/>
            <person name="Qu L."/>
            <person name="Liu H."/>
            <person name="Sun Y."/>
            <person name="Le M."/>
            <person name="Wang Q."/>
            <person name="Wei S."/>
            <person name="Zheng Y."/>
            <person name="Lin W."/>
            <person name="Duan Y."/>
            <person name="Cao H."/>
            <person name="Xiong S."/>
            <person name="Wang X."/>
            <person name="Wei L."/>
            <person name="Li C."/>
            <person name="Ma Q."/>
            <person name="Ju M."/>
            <person name="Zhao R."/>
            <person name="Li G."/>
            <person name="Mu C."/>
            <person name="Tian Q."/>
            <person name="Mei H."/>
            <person name="Zhang T."/>
            <person name="Gao T."/>
            <person name="Zhang H."/>
        </authorList>
    </citation>
    <scope>NUCLEOTIDE SEQUENCE</scope>
    <source>
        <strain evidence="2">G01</strain>
    </source>
</reference>
<name>A0AAW2KPF4_9LAMI</name>
<accession>A0AAW2KPF4</accession>
<organism evidence="2">
    <name type="scientific">Sesamum angustifolium</name>
    <dbReference type="NCBI Taxonomy" id="2727405"/>
    <lineage>
        <taxon>Eukaryota</taxon>
        <taxon>Viridiplantae</taxon>
        <taxon>Streptophyta</taxon>
        <taxon>Embryophyta</taxon>
        <taxon>Tracheophyta</taxon>
        <taxon>Spermatophyta</taxon>
        <taxon>Magnoliopsida</taxon>
        <taxon>eudicotyledons</taxon>
        <taxon>Gunneridae</taxon>
        <taxon>Pentapetalae</taxon>
        <taxon>asterids</taxon>
        <taxon>lamiids</taxon>
        <taxon>Lamiales</taxon>
        <taxon>Pedaliaceae</taxon>
        <taxon>Sesamum</taxon>
    </lineage>
</organism>
<feature type="compositionally biased region" description="Pro residues" evidence="1">
    <location>
        <begin position="23"/>
        <end position="36"/>
    </location>
</feature>
<dbReference type="EMBL" id="JACGWK010000036">
    <property type="protein sequence ID" value="KAL0308076.1"/>
    <property type="molecule type" value="Genomic_DNA"/>
</dbReference>
<feature type="compositionally biased region" description="Polar residues" evidence="1">
    <location>
        <begin position="37"/>
        <end position="50"/>
    </location>
</feature>